<evidence type="ECO:0000313" key="3">
    <source>
        <dbReference type="Proteomes" id="UP000199159"/>
    </source>
</evidence>
<proteinExistence type="predicted"/>
<feature type="transmembrane region" description="Helical" evidence="1">
    <location>
        <begin position="70"/>
        <end position="94"/>
    </location>
</feature>
<keyword evidence="1" id="KW-0472">Membrane</keyword>
<dbReference type="InterPro" id="IPR024563">
    <property type="entry name" value="YqhR"/>
</dbReference>
<dbReference type="Pfam" id="PF11085">
    <property type="entry name" value="YqhR"/>
    <property type="match status" value="1"/>
</dbReference>
<feature type="transmembrane region" description="Helical" evidence="1">
    <location>
        <begin position="138"/>
        <end position="157"/>
    </location>
</feature>
<keyword evidence="1" id="KW-0812">Transmembrane</keyword>
<sequence>MEKEAKQNPQLEQNKSDEPMSMIAKVVITGLFGGIFWSLLNYGTYVFNFTEISPNLVLQPWTVGDWKDRVLGQFIGIAVIGILSIGVALLYYALLRRFQKIWVGMAFGIALWAMVFFVLNPIFPGLKAVTELDRNTNITTICFYILYGVFIGYSISFEANEFAHEKKASLVNE</sequence>
<dbReference type="Proteomes" id="UP000199159">
    <property type="component" value="Unassembled WGS sequence"/>
</dbReference>
<gene>
    <name evidence="2" type="ORF">SAMN05216565_111173</name>
</gene>
<keyword evidence="1" id="KW-1133">Transmembrane helix</keyword>
<evidence type="ECO:0000256" key="1">
    <source>
        <dbReference type="SAM" id="Phobius"/>
    </source>
</evidence>
<evidence type="ECO:0000313" key="2">
    <source>
        <dbReference type="EMBL" id="SDP90619.1"/>
    </source>
</evidence>
<accession>A0A1H0WIM9</accession>
<dbReference type="STRING" id="930152.SAMN05216565_111173"/>
<organism evidence="2 3">
    <name type="scientific">Litchfieldia salsa</name>
    <dbReference type="NCBI Taxonomy" id="930152"/>
    <lineage>
        <taxon>Bacteria</taxon>
        <taxon>Bacillati</taxon>
        <taxon>Bacillota</taxon>
        <taxon>Bacilli</taxon>
        <taxon>Bacillales</taxon>
        <taxon>Bacillaceae</taxon>
        <taxon>Litchfieldia</taxon>
    </lineage>
</organism>
<feature type="transmembrane region" description="Helical" evidence="1">
    <location>
        <begin position="21"/>
        <end position="40"/>
    </location>
</feature>
<reference evidence="3" key="1">
    <citation type="submission" date="2016-10" db="EMBL/GenBank/DDBJ databases">
        <authorList>
            <person name="Varghese N."/>
            <person name="Submissions S."/>
        </authorList>
    </citation>
    <scope>NUCLEOTIDE SEQUENCE [LARGE SCALE GENOMIC DNA]</scope>
    <source>
        <strain evidence="3">IBRC-M10078</strain>
    </source>
</reference>
<feature type="transmembrane region" description="Helical" evidence="1">
    <location>
        <begin position="101"/>
        <end position="123"/>
    </location>
</feature>
<protein>
    <submittedName>
        <fullName evidence="2">Conserved membrane protein YqhR</fullName>
    </submittedName>
</protein>
<dbReference type="AlphaFoldDB" id="A0A1H0WIM9"/>
<dbReference type="EMBL" id="FNJU01000011">
    <property type="protein sequence ID" value="SDP90619.1"/>
    <property type="molecule type" value="Genomic_DNA"/>
</dbReference>
<name>A0A1H0WIM9_9BACI</name>
<keyword evidence="3" id="KW-1185">Reference proteome</keyword>